<evidence type="ECO:0000313" key="3">
    <source>
        <dbReference type="Proteomes" id="UP000058114"/>
    </source>
</evidence>
<dbReference type="InterPro" id="IPR005272">
    <property type="entry name" value="DUF406"/>
</dbReference>
<dbReference type="PATRIC" id="fig|652.5.peg.164"/>
<dbReference type="PANTHER" id="PTHR38769:SF1">
    <property type="entry name" value="UPF0381 PROTEIN YFCZ-RELATED"/>
    <property type="match status" value="1"/>
</dbReference>
<protein>
    <recommendedName>
        <fullName evidence="4">CHRD domain-containing protein</fullName>
    </recommendedName>
</protein>
<dbReference type="EMBL" id="CP013067">
    <property type="protein sequence ID" value="ALP41578.1"/>
    <property type="molecule type" value="Genomic_DNA"/>
</dbReference>
<gene>
    <name evidence="2" type="ORF">WL1483_2159</name>
</gene>
<evidence type="ECO:0008006" key="4">
    <source>
        <dbReference type="Google" id="ProtNLM"/>
    </source>
</evidence>
<dbReference type="KEGG" id="asr:WL1483_2159"/>
<name>A0A0S2SIP8_9GAMM</name>
<reference evidence="3" key="1">
    <citation type="submission" date="2015-10" db="EMBL/GenBank/DDBJ databases">
        <title>Complete Genome Sequence of Aeromonas schubertii strain WL1483.</title>
        <authorList>
            <person name="Liu L."/>
        </authorList>
    </citation>
    <scope>NUCLEOTIDE SEQUENCE [LARGE SCALE GENOMIC DNA]</scope>
    <source>
        <strain evidence="3">WL1483</strain>
    </source>
</reference>
<evidence type="ECO:0000256" key="1">
    <source>
        <dbReference type="ARBA" id="ARBA00006201"/>
    </source>
</evidence>
<sequence>MSVEEKVQETCDACGCYAEIGTIIGEGDDRLDLEVSAANETEARARLAEFIQLAHQVSSEVAISEQLQTVAEGVLIKARIQFTCTAEKLIFEMRAHVLG</sequence>
<proteinExistence type="inferred from homology"/>
<dbReference type="RefSeq" id="WP_060583388.1">
    <property type="nucleotide sequence ID" value="NZ_CP013067.1"/>
</dbReference>
<dbReference type="InterPro" id="IPR035571">
    <property type="entry name" value="UPF0234-like_C"/>
</dbReference>
<accession>A0A0S2SIP8</accession>
<dbReference type="PANTHER" id="PTHR38769">
    <property type="entry name" value="UPF0381 PROTEIN YFCZ-RELATED"/>
    <property type="match status" value="1"/>
</dbReference>
<dbReference type="Proteomes" id="UP000058114">
    <property type="component" value="Chromosome"/>
</dbReference>
<evidence type="ECO:0000313" key="2">
    <source>
        <dbReference type="EMBL" id="ALP41578.1"/>
    </source>
</evidence>
<reference evidence="2 3" key="2">
    <citation type="journal article" date="2016" name="Genome Announc.">
        <title>Complete Genome Sequence of the Highly Virulent Aeromonas schubertii Strain WL1483, Isolated from Diseased Snakehead Fish (Channa argus) in China.</title>
        <authorList>
            <person name="Liu L."/>
            <person name="Li N."/>
            <person name="Zhang D."/>
            <person name="Fu X."/>
            <person name="Shi C."/>
            <person name="Lin Q."/>
            <person name="Hao G."/>
        </authorList>
    </citation>
    <scope>NUCLEOTIDE SEQUENCE [LARGE SCALE GENOMIC DNA]</scope>
    <source>
        <strain evidence="2 3">WL1483</strain>
    </source>
</reference>
<comment type="similarity">
    <text evidence="1">Belongs to the UPF0381 family.</text>
</comment>
<dbReference type="GO" id="GO:0005829">
    <property type="term" value="C:cytosol"/>
    <property type="evidence" value="ECO:0007669"/>
    <property type="project" value="TreeGrafter"/>
</dbReference>
<dbReference type="Gene3D" id="3.30.70.860">
    <property type="match status" value="1"/>
</dbReference>
<organism evidence="2 3">
    <name type="scientific">Aeromonas schubertii</name>
    <dbReference type="NCBI Taxonomy" id="652"/>
    <lineage>
        <taxon>Bacteria</taxon>
        <taxon>Pseudomonadati</taxon>
        <taxon>Pseudomonadota</taxon>
        <taxon>Gammaproteobacteria</taxon>
        <taxon>Aeromonadales</taxon>
        <taxon>Aeromonadaceae</taxon>
        <taxon>Aeromonas</taxon>
    </lineage>
</organism>
<dbReference type="Pfam" id="PF04175">
    <property type="entry name" value="DUF406"/>
    <property type="match status" value="1"/>
</dbReference>
<dbReference type="AlphaFoldDB" id="A0A0S2SIP8"/>